<dbReference type="PANTHER" id="PTHR23501:SF191">
    <property type="entry name" value="VACUOLAR BASIC AMINO ACID TRANSPORTER 4"/>
    <property type="match status" value="1"/>
</dbReference>
<dbReference type="InterPro" id="IPR004638">
    <property type="entry name" value="EmrB-like"/>
</dbReference>
<accession>A0A1Y2DFR6</accession>
<evidence type="ECO:0000256" key="1">
    <source>
        <dbReference type="ARBA" id="ARBA00004651"/>
    </source>
</evidence>
<keyword evidence="4" id="KW-1003">Cell membrane</keyword>
<evidence type="ECO:0000313" key="11">
    <source>
        <dbReference type="Proteomes" id="UP000193920"/>
    </source>
</evidence>
<proteinExistence type="inferred from homology"/>
<comment type="caution">
    <text evidence="10">The sequence shown here is derived from an EMBL/GenBank/DDBJ whole genome shotgun (WGS) entry which is preliminary data.</text>
</comment>
<feature type="transmembrane region" description="Helical" evidence="8">
    <location>
        <begin position="138"/>
        <end position="159"/>
    </location>
</feature>
<evidence type="ECO:0000259" key="9">
    <source>
        <dbReference type="PROSITE" id="PS50850"/>
    </source>
</evidence>
<feature type="transmembrane region" description="Helical" evidence="8">
    <location>
        <begin position="261"/>
        <end position="283"/>
    </location>
</feature>
<dbReference type="FunFam" id="1.20.1720.10:FF:000013">
    <property type="entry name" value="Related to multidrug resistance proteins"/>
    <property type="match status" value="1"/>
</dbReference>
<evidence type="ECO:0000256" key="6">
    <source>
        <dbReference type="ARBA" id="ARBA00022989"/>
    </source>
</evidence>
<feature type="transmembrane region" description="Helical" evidence="8">
    <location>
        <begin position="303"/>
        <end position="328"/>
    </location>
</feature>
<dbReference type="Gene3D" id="1.20.1250.20">
    <property type="entry name" value="MFS general substrate transporter like domains"/>
    <property type="match status" value="1"/>
</dbReference>
<feature type="transmembrane region" description="Helical" evidence="8">
    <location>
        <begin position="42"/>
        <end position="66"/>
    </location>
</feature>
<dbReference type="STRING" id="1754190.A0A1Y2DFR6"/>
<comment type="similarity">
    <text evidence="2">Belongs to the major facilitator superfamily.</text>
</comment>
<evidence type="ECO:0000313" key="10">
    <source>
        <dbReference type="EMBL" id="ORY57944.1"/>
    </source>
</evidence>
<dbReference type="InterPro" id="IPR020846">
    <property type="entry name" value="MFS_dom"/>
</dbReference>
<feature type="transmembrane region" description="Helical" evidence="8">
    <location>
        <begin position="398"/>
        <end position="416"/>
    </location>
</feature>
<dbReference type="EMBL" id="MCOG01000068">
    <property type="protein sequence ID" value="ORY57944.1"/>
    <property type="molecule type" value="Genomic_DNA"/>
</dbReference>
<keyword evidence="6 8" id="KW-1133">Transmembrane helix</keyword>
<feature type="transmembrane region" description="Helical" evidence="8">
    <location>
        <begin position="166"/>
        <end position="185"/>
    </location>
</feature>
<dbReference type="PROSITE" id="PS50850">
    <property type="entry name" value="MFS"/>
    <property type="match status" value="1"/>
</dbReference>
<evidence type="ECO:0000256" key="8">
    <source>
        <dbReference type="SAM" id="Phobius"/>
    </source>
</evidence>
<feature type="transmembrane region" description="Helical" evidence="8">
    <location>
        <begin position="495"/>
        <end position="516"/>
    </location>
</feature>
<keyword evidence="5 8" id="KW-0812">Transmembrane</keyword>
<dbReference type="GO" id="GO:0022857">
    <property type="term" value="F:transmembrane transporter activity"/>
    <property type="evidence" value="ECO:0007669"/>
    <property type="project" value="InterPro"/>
</dbReference>
<organism evidence="10 11">
    <name type="scientific">Neocallimastix californiae</name>
    <dbReference type="NCBI Taxonomy" id="1754190"/>
    <lineage>
        <taxon>Eukaryota</taxon>
        <taxon>Fungi</taxon>
        <taxon>Fungi incertae sedis</taxon>
        <taxon>Chytridiomycota</taxon>
        <taxon>Chytridiomycota incertae sedis</taxon>
        <taxon>Neocallimastigomycetes</taxon>
        <taxon>Neocallimastigales</taxon>
        <taxon>Neocallimastigaceae</taxon>
        <taxon>Neocallimastix</taxon>
    </lineage>
</organism>
<dbReference type="AlphaFoldDB" id="A0A1Y2DFR6"/>
<evidence type="ECO:0000256" key="4">
    <source>
        <dbReference type="ARBA" id="ARBA00022475"/>
    </source>
</evidence>
<comment type="subcellular location">
    <subcellularLocation>
        <location evidence="1">Cell membrane</location>
        <topology evidence="1">Multi-pass membrane protein</topology>
    </subcellularLocation>
</comment>
<keyword evidence="11" id="KW-1185">Reference proteome</keyword>
<feature type="transmembrane region" description="Helical" evidence="8">
    <location>
        <begin position="78"/>
        <end position="97"/>
    </location>
</feature>
<name>A0A1Y2DFR6_9FUNG</name>
<dbReference type="CDD" id="cd17502">
    <property type="entry name" value="MFS_Azr1_MDR_like"/>
    <property type="match status" value="1"/>
</dbReference>
<dbReference type="NCBIfam" id="TIGR00711">
    <property type="entry name" value="efflux_EmrB"/>
    <property type="match status" value="1"/>
</dbReference>
<feature type="transmembrane region" description="Helical" evidence="8">
    <location>
        <begin position="237"/>
        <end position="255"/>
    </location>
</feature>
<dbReference type="OrthoDB" id="2147446at2759"/>
<feature type="transmembrane region" description="Helical" evidence="8">
    <location>
        <begin position="373"/>
        <end position="392"/>
    </location>
</feature>
<sequence length="576" mass="63858">MENSSIDTYTKDAETLEKKPMNKVEVNDLDYVKVKLSKVKFALIYTSLVLSLVMSSLDITIISTALPRISSEFHAYESFTWIITAYMLTNTAIQPMFGKFADIFGRKFMIVLTLSLFVVSSFICGAAPNIGVLILGRAIQGIGGGGVSVLVNIIIADIIPLRKRGLFMGINGAIFSFSSVVGPLLGGFFTDKITWRWAFYINVPIGIVCLILIIFFFKMPKEEGSLSEKIKRIDFAGTFSVIGSLVCLLLGLNWGGQKYPWSSTIIISLFAVGFFLLVVYIVIECKFAREPITPPELFKYRNITAPCITSFFNGMAFLTCVNTLPLLYQDGRGLSATNAGLRMTPCSFCITISAILSGILIGKWGHIDKYIKGGSFLMIFSTYTMTLIDVNTPYYLELIYYIFFGLTVGLIFQNCIMVAQQISPPEYLAISTTLISFFNTIGAVVGVAIHGALLQNFFPSCYKKHFPQENPVTVNDIHQVKNGPAIYVEALRKTYLFTIVPAAVVVFISAVFIKYYRMTGNKDKAVMDGEEGTEMTKIENGKDQDITSSQKDVNPETEEITVTVVDDRNSTETLKL</sequence>
<keyword evidence="3" id="KW-0813">Transport</keyword>
<reference evidence="10 11" key="1">
    <citation type="submission" date="2016-08" db="EMBL/GenBank/DDBJ databases">
        <title>A Parts List for Fungal Cellulosomes Revealed by Comparative Genomics.</title>
        <authorList>
            <consortium name="DOE Joint Genome Institute"/>
            <person name="Haitjema C.H."/>
            <person name="Gilmore S.P."/>
            <person name="Henske J.K."/>
            <person name="Solomon K.V."/>
            <person name="De Groot R."/>
            <person name="Kuo A."/>
            <person name="Mondo S.J."/>
            <person name="Salamov A.A."/>
            <person name="Labutti K."/>
            <person name="Zhao Z."/>
            <person name="Chiniquy J."/>
            <person name="Barry K."/>
            <person name="Brewer H.M."/>
            <person name="Purvine S.O."/>
            <person name="Wright A.T."/>
            <person name="Boxma B."/>
            <person name="Van Alen T."/>
            <person name="Hackstein J.H."/>
            <person name="Baker S.E."/>
            <person name="Grigoriev I.V."/>
            <person name="O'Malley M.A."/>
        </authorList>
    </citation>
    <scope>NUCLEOTIDE SEQUENCE [LARGE SCALE GENOMIC DNA]</scope>
    <source>
        <strain evidence="10 11">G1</strain>
    </source>
</reference>
<dbReference type="PANTHER" id="PTHR23501">
    <property type="entry name" value="MAJOR FACILITATOR SUPERFAMILY"/>
    <property type="match status" value="1"/>
</dbReference>
<dbReference type="PRINTS" id="PR01036">
    <property type="entry name" value="TCRTETB"/>
</dbReference>
<feature type="transmembrane region" description="Helical" evidence="8">
    <location>
        <begin position="428"/>
        <end position="449"/>
    </location>
</feature>
<gene>
    <name evidence="10" type="ORF">LY90DRAFT_669083</name>
</gene>
<dbReference type="Proteomes" id="UP000193920">
    <property type="component" value="Unassembled WGS sequence"/>
</dbReference>
<evidence type="ECO:0000256" key="2">
    <source>
        <dbReference type="ARBA" id="ARBA00008335"/>
    </source>
</evidence>
<evidence type="ECO:0000256" key="3">
    <source>
        <dbReference type="ARBA" id="ARBA00022448"/>
    </source>
</evidence>
<evidence type="ECO:0000256" key="5">
    <source>
        <dbReference type="ARBA" id="ARBA00022692"/>
    </source>
</evidence>
<evidence type="ECO:0000256" key="7">
    <source>
        <dbReference type="ARBA" id="ARBA00023136"/>
    </source>
</evidence>
<dbReference type="InterPro" id="IPR036259">
    <property type="entry name" value="MFS_trans_sf"/>
</dbReference>
<feature type="transmembrane region" description="Helical" evidence="8">
    <location>
        <begin position="197"/>
        <end position="217"/>
    </location>
</feature>
<protein>
    <submittedName>
        <fullName evidence="10">MFS general substrate transporter</fullName>
    </submittedName>
</protein>
<feature type="transmembrane region" description="Helical" evidence="8">
    <location>
        <begin position="109"/>
        <end position="132"/>
    </location>
</feature>
<dbReference type="SUPFAM" id="SSF103473">
    <property type="entry name" value="MFS general substrate transporter"/>
    <property type="match status" value="1"/>
</dbReference>
<dbReference type="InterPro" id="IPR011701">
    <property type="entry name" value="MFS"/>
</dbReference>
<dbReference type="GO" id="GO:0005886">
    <property type="term" value="C:plasma membrane"/>
    <property type="evidence" value="ECO:0007669"/>
    <property type="project" value="UniProtKB-SubCell"/>
</dbReference>
<feature type="transmembrane region" description="Helical" evidence="8">
    <location>
        <begin position="340"/>
        <end position="361"/>
    </location>
</feature>
<keyword evidence="7 8" id="KW-0472">Membrane</keyword>
<dbReference type="Pfam" id="PF07690">
    <property type="entry name" value="MFS_1"/>
    <property type="match status" value="1"/>
</dbReference>
<feature type="domain" description="Major facilitator superfamily (MFS) profile" evidence="9">
    <location>
        <begin position="44"/>
        <end position="517"/>
    </location>
</feature>
<dbReference type="Gene3D" id="1.20.1720.10">
    <property type="entry name" value="Multidrug resistance protein D"/>
    <property type="match status" value="1"/>
</dbReference>